<dbReference type="Proteomes" id="UP001213000">
    <property type="component" value="Unassembled WGS sequence"/>
</dbReference>
<sequence>MLRDEHTSSVKPPPLSSSSTSRDSVVHGRSIIQQRPVPPAPAPTPPRTRRPPPPPPRKDNPLPPSPPPLPPRPRPSSPRLPPPIPPRILPSRPRSPLQHPAPQSTRMHDFHTSVTHRTESHQLGQFYRAQNFTINNSQFNDFSLVSTGLKLLLKHSMPNAFHDSAARYPPPKCHLGTRKEYINQITGWVLGESECKEPILWMRGPFGIGKSAVAQSAAEALKPMGRLAATLFLSRSNADRDDPLRVFTSLVYQITTLCDQFANIIDARIRKDLSITTKLLSTQFEELLVIPLSQVDAARNCLEGRVVIIDGLDECRGTMEQCEIIRIIAASAQNSTTPFRWFITSRPEDPIIRTMNTASISSVVHRIELPVSRSIDHEILLFLTDEFTKIRESHGLPDSWPSDEVLSLLVERGAGLWIYVSTIVRFINDENSLCPEDQLEIVLRYIRDVSNKAEPNNPLAEMDFFYTLILQRIPSNILKMVRKIVFLHWQVYTAMEITLLLGLSKERLCRYCVSIQSVMELRPSSLDSPLSLHFYHSSFIDYLTAPKRSREMCICGDFLHQWRSELLEWLHFVYSHTTDPSNFVFPAGTTLPANVAGPNHCARLLELFWEFCSQSDHPIDIPTAASISNLPFQKMLRLIPEDQPTYIYHTGVGRLVGNLPVEFRDKIIRTEKCPTPGCTATKPAWMLGYGDNGVVIGVNEYSDLLLRNDQNRPAGQCSCGAQIGGSDNEIEPVDGGVGD</sequence>
<dbReference type="PANTHER" id="PTHR10039:SF14">
    <property type="entry name" value="NACHT DOMAIN-CONTAINING PROTEIN"/>
    <property type="match status" value="1"/>
</dbReference>
<dbReference type="InterPro" id="IPR056884">
    <property type="entry name" value="NPHP3-like_N"/>
</dbReference>
<reference evidence="4" key="1">
    <citation type="submission" date="2022-07" db="EMBL/GenBank/DDBJ databases">
        <title>Genome Sequence of Leucocoprinus birnbaumii.</title>
        <authorList>
            <person name="Buettner E."/>
        </authorList>
    </citation>
    <scope>NUCLEOTIDE SEQUENCE</scope>
    <source>
        <strain evidence="4">VT141</strain>
    </source>
</reference>
<dbReference type="Pfam" id="PF24883">
    <property type="entry name" value="NPHP3_N"/>
    <property type="match status" value="1"/>
</dbReference>
<feature type="region of interest" description="Disordered" evidence="2">
    <location>
        <begin position="718"/>
        <end position="739"/>
    </location>
</feature>
<organism evidence="4 5">
    <name type="scientific">Leucocoprinus birnbaumii</name>
    <dbReference type="NCBI Taxonomy" id="56174"/>
    <lineage>
        <taxon>Eukaryota</taxon>
        <taxon>Fungi</taxon>
        <taxon>Dikarya</taxon>
        <taxon>Basidiomycota</taxon>
        <taxon>Agaricomycotina</taxon>
        <taxon>Agaricomycetes</taxon>
        <taxon>Agaricomycetidae</taxon>
        <taxon>Agaricales</taxon>
        <taxon>Agaricineae</taxon>
        <taxon>Agaricaceae</taxon>
        <taxon>Leucocoprinus</taxon>
    </lineage>
</organism>
<proteinExistence type="predicted"/>
<name>A0AAD5VUY3_9AGAR</name>
<evidence type="ECO:0000313" key="4">
    <source>
        <dbReference type="EMBL" id="KAJ3569386.1"/>
    </source>
</evidence>
<evidence type="ECO:0000259" key="3">
    <source>
        <dbReference type="Pfam" id="PF24883"/>
    </source>
</evidence>
<evidence type="ECO:0000313" key="5">
    <source>
        <dbReference type="Proteomes" id="UP001213000"/>
    </source>
</evidence>
<feature type="region of interest" description="Disordered" evidence="2">
    <location>
        <begin position="1"/>
        <end position="109"/>
    </location>
</feature>
<comment type="caution">
    <text evidence="4">The sequence shown here is derived from an EMBL/GenBank/DDBJ whole genome shotgun (WGS) entry which is preliminary data.</text>
</comment>
<keyword evidence="1" id="KW-0677">Repeat</keyword>
<dbReference type="EMBL" id="JANIEX010000291">
    <property type="protein sequence ID" value="KAJ3569386.1"/>
    <property type="molecule type" value="Genomic_DNA"/>
</dbReference>
<protein>
    <recommendedName>
        <fullName evidence="3">Nephrocystin 3-like N-terminal domain-containing protein</fullName>
    </recommendedName>
</protein>
<dbReference type="PANTHER" id="PTHR10039">
    <property type="entry name" value="AMELOGENIN"/>
    <property type="match status" value="1"/>
</dbReference>
<feature type="domain" description="Nephrocystin 3-like N-terminal" evidence="3">
    <location>
        <begin position="187"/>
        <end position="346"/>
    </location>
</feature>
<evidence type="ECO:0000256" key="2">
    <source>
        <dbReference type="SAM" id="MobiDB-lite"/>
    </source>
</evidence>
<evidence type="ECO:0000256" key="1">
    <source>
        <dbReference type="ARBA" id="ARBA00022737"/>
    </source>
</evidence>
<gene>
    <name evidence="4" type="ORF">NP233_g5087</name>
</gene>
<keyword evidence="5" id="KW-1185">Reference proteome</keyword>
<dbReference type="InterPro" id="IPR027417">
    <property type="entry name" value="P-loop_NTPase"/>
</dbReference>
<dbReference type="AlphaFoldDB" id="A0AAD5VUY3"/>
<feature type="compositionally biased region" description="Pro residues" evidence="2">
    <location>
        <begin position="36"/>
        <end position="88"/>
    </location>
</feature>
<dbReference type="SUPFAM" id="SSF52540">
    <property type="entry name" value="P-loop containing nucleoside triphosphate hydrolases"/>
    <property type="match status" value="1"/>
</dbReference>
<accession>A0AAD5VUY3</accession>